<evidence type="ECO:0000256" key="1">
    <source>
        <dbReference type="SAM" id="MobiDB-lite"/>
    </source>
</evidence>
<comment type="caution">
    <text evidence="2">The sequence shown here is derived from an EMBL/GenBank/DDBJ whole genome shotgun (WGS) entry which is preliminary data.</text>
</comment>
<dbReference type="Proteomes" id="UP001054837">
    <property type="component" value="Unassembled WGS sequence"/>
</dbReference>
<organism evidence="2 3">
    <name type="scientific">Caerostris darwini</name>
    <dbReference type="NCBI Taxonomy" id="1538125"/>
    <lineage>
        <taxon>Eukaryota</taxon>
        <taxon>Metazoa</taxon>
        <taxon>Ecdysozoa</taxon>
        <taxon>Arthropoda</taxon>
        <taxon>Chelicerata</taxon>
        <taxon>Arachnida</taxon>
        <taxon>Araneae</taxon>
        <taxon>Araneomorphae</taxon>
        <taxon>Entelegynae</taxon>
        <taxon>Araneoidea</taxon>
        <taxon>Araneidae</taxon>
        <taxon>Caerostris</taxon>
    </lineage>
</organism>
<dbReference type="AlphaFoldDB" id="A0AAV4MUD6"/>
<evidence type="ECO:0000313" key="3">
    <source>
        <dbReference type="Proteomes" id="UP001054837"/>
    </source>
</evidence>
<evidence type="ECO:0000313" key="2">
    <source>
        <dbReference type="EMBL" id="GIX75499.1"/>
    </source>
</evidence>
<gene>
    <name evidence="2" type="primary">AVEN_86115_1</name>
    <name evidence="2" type="ORF">CDAR_298591</name>
</gene>
<protein>
    <submittedName>
        <fullName evidence="2">Uncharacterized protein</fullName>
    </submittedName>
</protein>
<feature type="compositionally biased region" description="Basic and acidic residues" evidence="1">
    <location>
        <begin position="72"/>
        <end position="89"/>
    </location>
</feature>
<feature type="region of interest" description="Disordered" evidence="1">
    <location>
        <begin position="64"/>
        <end position="96"/>
    </location>
</feature>
<proteinExistence type="predicted"/>
<sequence length="126" mass="15000">MQGYARLTRGYCIWLVKEQNLIETCNVRFDETKRLANEIFNFTNLNSKTKNWTEFRVNEDLTSYDYDNDSTDSNRPEKTTITDDLDKSFPDTSSSNLKPCSSIPFYRDAVLRKNEERYDVHYRLKE</sequence>
<accession>A0AAV4MUD6</accession>
<reference evidence="2 3" key="1">
    <citation type="submission" date="2021-06" db="EMBL/GenBank/DDBJ databases">
        <title>Caerostris darwini draft genome.</title>
        <authorList>
            <person name="Kono N."/>
            <person name="Arakawa K."/>
        </authorList>
    </citation>
    <scope>NUCLEOTIDE SEQUENCE [LARGE SCALE GENOMIC DNA]</scope>
</reference>
<keyword evidence="3" id="KW-1185">Reference proteome</keyword>
<name>A0AAV4MUD6_9ARAC</name>
<dbReference type="EMBL" id="BPLQ01000828">
    <property type="protein sequence ID" value="GIX75499.1"/>
    <property type="molecule type" value="Genomic_DNA"/>
</dbReference>